<dbReference type="Proteomes" id="UP001164250">
    <property type="component" value="Chromosome 6"/>
</dbReference>
<comment type="caution">
    <text evidence="1">The sequence shown here is derived from an EMBL/GenBank/DDBJ whole genome shotgun (WGS) entry which is preliminary data.</text>
</comment>
<keyword evidence="2" id="KW-1185">Reference proteome</keyword>
<accession>A0ACC1B968</accession>
<evidence type="ECO:0000313" key="1">
    <source>
        <dbReference type="EMBL" id="KAJ0095470.1"/>
    </source>
</evidence>
<protein>
    <submittedName>
        <fullName evidence="1">Uncharacterized protein</fullName>
    </submittedName>
</protein>
<organism evidence="1 2">
    <name type="scientific">Pistacia atlantica</name>
    <dbReference type="NCBI Taxonomy" id="434234"/>
    <lineage>
        <taxon>Eukaryota</taxon>
        <taxon>Viridiplantae</taxon>
        <taxon>Streptophyta</taxon>
        <taxon>Embryophyta</taxon>
        <taxon>Tracheophyta</taxon>
        <taxon>Spermatophyta</taxon>
        <taxon>Magnoliopsida</taxon>
        <taxon>eudicotyledons</taxon>
        <taxon>Gunneridae</taxon>
        <taxon>Pentapetalae</taxon>
        <taxon>rosids</taxon>
        <taxon>malvids</taxon>
        <taxon>Sapindales</taxon>
        <taxon>Anacardiaceae</taxon>
        <taxon>Pistacia</taxon>
    </lineage>
</organism>
<gene>
    <name evidence="1" type="ORF">Patl1_16624</name>
</gene>
<proteinExistence type="predicted"/>
<evidence type="ECO:0000313" key="2">
    <source>
        <dbReference type="Proteomes" id="UP001164250"/>
    </source>
</evidence>
<sequence>MSKTTVRRHILEKNRSPKEKEKPAQSLLSKHLKKIYPIGLQRSSSSLSSLSSLSLSLSQNSNDSSVTDSSSPLEQKISLGTALDFTAWKKRSRRGEKMFSNNNN</sequence>
<dbReference type="EMBL" id="CM047902">
    <property type="protein sequence ID" value="KAJ0095470.1"/>
    <property type="molecule type" value="Genomic_DNA"/>
</dbReference>
<name>A0ACC1B968_9ROSI</name>
<reference evidence="2" key="1">
    <citation type="journal article" date="2023" name="G3 (Bethesda)">
        <title>Genome assembly and association tests identify interacting loci associated with vigor, precocity, and sex in interspecific pistachio rootstocks.</title>
        <authorList>
            <person name="Palmer W."/>
            <person name="Jacygrad E."/>
            <person name="Sagayaradj S."/>
            <person name="Cavanaugh K."/>
            <person name="Han R."/>
            <person name="Bertier L."/>
            <person name="Beede B."/>
            <person name="Kafkas S."/>
            <person name="Golino D."/>
            <person name="Preece J."/>
            <person name="Michelmore R."/>
        </authorList>
    </citation>
    <scope>NUCLEOTIDE SEQUENCE [LARGE SCALE GENOMIC DNA]</scope>
</reference>